<feature type="transmembrane region" description="Helical" evidence="8">
    <location>
        <begin position="330"/>
        <end position="349"/>
    </location>
</feature>
<keyword evidence="10" id="KW-1185">Reference proteome</keyword>
<keyword evidence="7 8" id="KW-0472">Membrane</keyword>
<dbReference type="GO" id="GO:0005886">
    <property type="term" value="C:plasma membrane"/>
    <property type="evidence" value="ECO:0007669"/>
    <property type="project" value="UniProtKB-SubCell"/>
</dbReference>
<keyword evidence="4" id="KW-0808">Transferase</keyword>
<dbReference type="RefSeq" id="WP_105039765.1">
    <property type="nucleotide sequence ID" value="NZ_PPSL01000003.1"/>
</dbReference>
<evidence type="ECO:0000256" key="1">
    <source>
        <dbReference type="ARBA" id="ARBA00004651"/>
    </source>
</evidence>
<organism evidence="9 10">
    <name type="scientific">Flavipsychrobacter stenotrophus</name>
    <dbReference type="NCBI Taxonomy" id="2077091"/>
    <lineage>
        <taxon>Bacteria</taxon>
        <taxon>Pseudomonadati</taxon>
        <taxon>Bacteroidota</taxon>
        <taxon>Chitinophagia</taxon>
        <taxon>Chitinophagales</taxon>
        <taxon>Chitinophagaceae</taxon>
        <taxon>Flavipsychrobacter</taxon>
    </lineage>
</organism>
<feature type="transmembrane region" description="Helical" evidence="8">
    <location>
        <begin position="361"/>
        <end position="381"/>
    </location>
</feature>
<feature type="transmembrane region" description="Helical" evidence="8">
    <location>
        <begin position="292"/>
        <end position="318"/>
    </location>
</feature>
<evidence type="ECO:0000313" key="9">
    <source>
        <dbReference type="EMBL" id="PQJ11037.1"/>
    </source>
</evidence>
<keyword evidence="6 8" id="KW-1133">Transmembrane helix</keyword>
<keyword evidence="5 8" id="KW-0812">Transmembrane</keyword>
<dbReference type="GO" id="GO:0016763">
    <property type="term" value="F:pentosyltransferase activity"/>
    <property type="evidence" value="ECO:0007669"/>
    <property type="project" value="TreeGrafter"/>
</dbReference>
<dbReference type="EMBL" id="PPSL01000003">
    <property type="protein sequence ID" value="PQJ11037.1"/>
    <property type="molecule type" value="Genomic_DNA"/>
</dbReference>
<feature type="transmembrane region" description="Helical" evidence="8">
    <location>
        <begin position="137"/>
        <end position="156"/>
    </location>
</feature>
<gene>
    <name evidence="9" type="ORF">CJD36_013795</name>
</gene>
<keyword evidence="3" id="KW-0328">Glycosyltransferase</keyword>
<dbReference type="PANTHER" id="PTHR33908">
    <property type="entry name" value="MANNOSYLTRANSFERASE YKCB-RELATED"/>
    <property type="match status" value="1"/>
</dbReference>
<feature type="transmembrane region" description="Helical" evidence="8">
    <location>
        <begin position="111"/>
        <end position="130"/>
    </location>
</feature>
<dbReference type="Proteomes" id="UP000239872">
    <property type="component" value="Unassembled WGS sequence"/>
</dbReference>
<feature type="transmembrane region" description="Helical" evidence="8">
    <location>
        <begin position="190"/>
        <end position="220"/>
    </location>
</feature>
<evidence type="ECO:0000313" key="10">
    <source>
        <dbReference type="Proteomes" id="UP000239872"/>
    </source>
</evidence>
<evidence type="ECO:0000256" key="3">
    <source>
        <dbReference type="ARBA" id="ARBA00022676"/>
    </source>
</evidence>
<proteinExistence type="predicted"/>
<evidence type="ECO:0000256" key="4">
    <source>
        <dbReference type="ARBA" id="ARBA00022679"/>
    </source>
</evidence>
<evidence type="ECO:0000256" key="6">
    <source>
        <dbReference type="ARBA" id="ARBA00022989"/>
    </source>
</evidence>
<evidence type="ECO:0000256" key="8">
    <source>
        <dbReference type="SAM" id="Phobius"/>
    </source>
</evidence>
<accession>A0A2S7SWQ1</accession>
<feature type="transmembrane region" description="Helical" evidence="8">
    <location>
        <begin position="12"/>
        <end position="31"/>
    </location>
</feature>
<feature type="transmembrane region" description="Helical" evidence="8">
    <location>
        <begin position="387"/>
        <end position="409"/>
    </location>
</feature>
<name>A0A2S7SWQ1_9BACT</name>
<dbReference type="InterPro" id="IPR050297">
    <property type="entry name" value="LipidA_mod_glycosyltrf_83"/>
</dbReference>
<dbReference type="GO" id="GO:0009103">
    <property type="term" value="P:lipopolysaccharide biosynthetic process"/>
    <property type="evidence" value="ECO:0007669"/>
    <property type="project" value="UniProtKB-ARBA"/>
</dbReference>
<keyword evidence="2" id="KW-1003">Cell membrane</keyword>
<comment type="caution">
    <text evidence="9">The sequence shown here is derived from an EMBL/GenBank/DDBJ whole genome shotgun (WGS) entry which is preliminary data.</text>
</comment>
<comment type="subcellular location">
    <subcellularLocation>
        <location evidence="1">Cell membrane</location>
        <topology evidence="1">Multi-pass membrane protein</topology>
    </subcellularLocation>
</comment>
<feature type="transmembrane region" description="Helical" evidence="8">
    <location>
        <begin position="162"/>
        <end position="178"/>
    </location>
</feature>
<protein>
    <submittedName>
        <fullName evidence="9">Uncharacterized protein</fullName>
    </submittedName>
</protein>
<evidence type="ECO:0000256" key="2">
    <source>
        <dbReference type="ARBA" id="ARBA00022475"/>
    </source>
</evidence>
<dbReference type="AlphaFoldDB" id="A0A2S7SWQ1"/>
<feature type="transmembrane region" description="Helical" evidence="8">
    <location>
        <begin position="232"/>
        <end position="250"/>
    </location>
</feature>
<evidence type="ECO:0000256" key="5">
    <source>
        <dbReference type="ARBA" id="ARBA00022692"/>
    </source>
</evidence>
<evidence type="ECO:0000256" key="7">
    <source>
        <dbReference type="ARBA" id="ARBA00023136"/>
    </source>
</evidence>
<reference evidence="9 10" key="1">
    <citation type="submission" date="2018-01" db="EMBL/GenBank/DDBJ databases">
        <title>A novel member of the phylum Bacteroidetes isolated from glacier ice.</title>
        <authorList>
            <person name="Liu Q."/>
            <person name="Xin Y.-H."/>
        </authorList>
    </citation>
    <scope>NUCLEOTIDE SEQUENCE [LARGE SCALE GENOMIC DNA]</scope>
    <source>
        <strain evidence="9 10">RB1R16</strain>
    </source>
</reference>
<dbReference type="PANTHER" id="PTHR33908:SF11">
    <property type="entry name" value="MEMBRANE PROTEIN"/>
    <property type="match status" value="1"/>
</dbReference>
<sequence>MQEKKSLFSSDTIKKLNIACLLLVICCVLFYPAKKNIWYDETVSVLCAKGLYYTDGNALTALQLNTSVALEQQNNLSKAYTCTVIDNGNSLLYNEGLHFFTMLSGNSFSGYLFYSKLCAIATLLAFFVLCSLFMEGSIFTSLALLLLASDTIFWGMAQEVRAYEMGMLMVTLATTFFYKYMYKGDRTLHLFLTGLFAVAAILSHYLSAYIILVLLSYILFVKRGLLFTAKNILAIAVPVVIVSIYFYFAAKGFGTMQNQNSALKAKQSEEMFSVTQVVLRSLKFGALNFKTVFPAFNGSAGIVIVSFLMVIALYFGALKVSKTPTEKRNLHLLFILGVSSSFFLAALSIKSHHYTALYSRYHTFCVPFATLFVAYALKVLYDGVNKTLATGLVAIILIPCLALLAIGVIKRKTQVKYNHLEVARKITTEKINKVTIPDWTDAFLLQSFLPSGYKIEYKIDSASTNFVLFHESGTDTIKVIRIIS</sequence>